<accession>A0AAD9Q1D5</accession>
<dbReference type="Gene3D" id="1.10.340.70">
    <property type="match status" value="1"/>
</dbReference>
<feature type="domain" description="Integrase catalytic" evidence="4">
    <location>
        <begin position="498"/>
        <end position="679"/>
    </location>
</feature>
<dbReference type="Gene3D" id="3.30.420.10">
    <property type="entry name" value="Ribonuclease H-like superfamily/Ribonuclease H"/>
    <property type="match status" value="1"/>
</dbReference>
<dbReference type="InterPro" id="IPR036397">
    <property type="entry name" value="RNaseH_sf"/>
</dbReference>
<dbReference type="CDD" id="cd05481">
    <property type="entry name" value="retropepsin_like_LTR_1"/>
    <property type="match status" value="1"/>
</dbReference>
<dbReference type="InterPro" id="IPR001584">
    <property type="entry name" value="Integrase_cat-core"/>
</dbReference>
<keyword evidence="6" id="KW-1185">Reference proteome</keyword>
<dbReference type="InterPro" id="IPR001878">
    <property type="entry name" value="Znf_CCHC"/>
</dbReference>
<feature type="compositionally biased region" description="Basic and acidic residues" evidence="2">
    <location>
        <begin position="77"/>
        <end position="87"/>
    </location>
</feature>
<organism evidence="5 6">
    <name type="scientific">Acropora cervicornis</name>
    <name type="common">Staghorn coral</name>
    <dbReference type="NCBI Taxonomy" id="6130"/>
    <lineage>
        <taxon>Eukaryota</taxon>
        <taxon>Metazoa</taxon>
        <taxon>Cnidaria</taxon>
        <taxon>Anthozoa</taxon>
        <taxon>Hexacorallia</taxon>
        <taxon>Scleractinia</taxon>
        <taxon>Astrocoeniina</taxon>
        <taxon>Acroporidae</taxon>
        <taxon>Acropora</taxon>
    </lineage>
</organism>
<evidence type="ECO:0008006" key="7">
    <source>
        <dbReference type="Google" id="ProtNLM"/>
    </source>
</evidence>
<dbReference type="PROSITE" id="PS50994">
    <property type="entry name" value="INTEGRASE"/>
    <property type="match status" value="1"/>
</dbReference>
<dbReference type="GO" id="GO:0008270">
    <property type="term" value="F:zinc ion binding"/>
    <property type="evidence" value="ECO:0007669"/>
    <property type="project" value="UniProtKB-KW"/>
</dbReference>
<keyword evidence="1" id="KW-0863">Zinc-finger</keyword>
<dbReference type="EMBL" id="JARQWQ010000086">
    <property type="protein sequence ID" value="KAK2552550.1"/>
    <property type="molecule type" value="Genomic_DNA"/>
</dbReference>
<feature type="domain" description="CCHC-type" evidence="3">
    <location>
        <begin position="125"/>
        <end position="140"/>
    </location>
</feature>
<dbReference type="Pfam" id="PF17921">
    <property type="entry name" value="Integrase_H2C2"/>
    <property type="match status" value="1"/>
</dbReference>
<gene>
    <name evidence="5" type="ORF">P5673_026405</name>
</gene>
<dbReference type="FunFam" id="1.10.340.70:FF:000003">
    <property type="entry name" value="Protein CBG25708"/>
    <property type="match status" value="1"/>
</dbReference>
<dbReference type="InterPro" id="IPR012337">
    <property type="entry name" value="RNaseH-like_sf"/>
</dbReference>
<sequence length="731" mass="82114">MALRNAILLGLKNPMVYQKCLEENQDTLTADRVIEIATDIYNSDCQRSIMQTLSTASAAATAIQQGSTQVHKLQGNHQEDGKSEKGHGKNFTSQDKDGMKRQDCYCCGARPAHPKSKCPAKDVICHNCGKKGHYQNCCKSKRAKPGKNRTFKQTQVHDLQTQPVEGNSQPPINPYPGPYLPLEPLQQYSSQPALFHHIQTYHVKSINDTSSKHIKPLWLSAASEGPIHQVECEIDTGAGCNVMPLYMYKSLFGVNELMPTSVQIYGYGESPIANLGACIITIHTSNKQPQMATCQVTDTRGYLILGRTTAQQIGYIDFPVVTPPALTRVPQVHTNALSRVDPLSPEPQDAKQMDTIPVHQITNAIPATDNRLDRTRIATTADPTLNQLRHYIFHGWPLQKCQLPQPIQHYWNYREELAIEDGLIFKAHRLVIPTSQRAEYLKDLHAGHLGEEKTLLRARETVFWPGISDDIRNAVKACDICQKHKPAQQKEPLTPHDVPSMPWVKLGIDLFEHCSHHYLLVADYFSKFPIVKKLSNQTSGHVIGLLKTIFAEYGIPTIVYTDQGTQFASEEFRAFAAEYRFQVQHSSPRYPQSNGFIEAMVKTAKNIMEKAEESGSDPHLAMLIYRSTPIRPVVQQPTDRSPRRYQVQTKSGARYFRNRRHLRPAIQSDQPEDLIGQPATSAELVAPTSPHTNTVNRTLSTLCAQDHTHPSIAASRPRRTVRPPKRLIEEV</sequence>
<dbReference type="GO" id="GO:0015074">
    <property type="term" value="P:DNA integration"/>
    <property type="evidence" value="ECO:0007669"/>
    <property type="project" value="InterPro"/>
</dbReference>
<evidence type="ECO:0000313" key="6">
    <source>
        <dbReference type="Proteomes" id="UP001249851"/>
    </source>
</evidence>
<dbReference type="InterPro" id="IPR041588">
    <property type="entry name" value="Integrase_H2C2"/>
</dbReference>
<comment type="caution">
    <text evidence="5">The sequence shown here is derived from an EMBL/GenBank/DDBJ whole genome shotgun (WGS) entry which is preliminary data.</text>
</comment>
<dbReference type="SUPFAM" id="SSF53098">
    <property type="entry name" value="Ribonuclease H-like"/>
    <property type="match status" value="1"/>
</dbReference>
<proteinExistence type="predicted"/>
<dbReference type="GO" id="GO:0003676">
    <property type="term" value="F:nucleic acid binding"/>
    <property type="evidence" value="ECO:0007669"/>
    <property type="project" value="InterPro"/>
</dbReference>
<dbReference type="PANTHER" id="PTHR37984:SF7">
    <property type="entry name" value="INTEGRASE CATALYTIC DOMAIN-CONTAINING PROTEIN"/>
    <property type="match status" value="1"/>
</dbReference>
<dbReference type="PANTHER" id="PTHR37984">
    <property type="entry name" value="PROTEIN CBG26694"/>
    <property type="match status" value="1"/>
</dbReference>
<name>A0AAD9Q1D5_ACRCE</name>
<feature type="compositionally biased region" description="Basic residues" evidence="2">
    <location>
        <begin position="716"/>
        <end position="725"/>
    </location>
</feature>
<dbReference type="FunFam" id="3.30.420.10:FF:000063">
    <property type="entry name" value="Retrovirus-related Pol polyprotein from transposon 297-like Protein"/>
    <property type="match status" value="1"/>
</dbReference>
<feature type="region of interest" description="Disordered" evidence="2">
    <location>
        <begin position="67"/>
        <end position="98"/>
    </location>
</feature>
<keyword evidence="1" id="KW-0479">Metal-binding</keyword>
<reference evidence="5" key="2">
    <citation type="journal article" date="2023" name="Science">
        <title>Genomic signatures of disease resistance in endangered staghorn corals.</title>
        <authorList>
            <person name="Vollmer S.V."/>
            <person name="Selwyn J.D."/>
            <person name="Despard B.A."/>
            <person name="Roesel C.L."/>
        </authorList>
    </citation>
    <scope>NUCLEOTIDE SEQUENCE</scope>
    <source>
        <strain evidence="5">K2</strain>
    </source>
</reference>
<protein>
    <recommendedName>
        <fullName evidence="7">Endonuclease</fullName>
    </recommendedName>
</protein>
<dbReference type="InterPro" id="IPR050951">
    <property type="entry name" value="Retrovirus_Pol_polyprotein"/>
</dbReference>
<reference evidence="5" key="1">
    <citation type="journal article" date="2023" name="G3 (Bethesda)">
        <title>Whole genome assembly and annotation of the endangered Caribbean coral Acropora cervicornis.</title>
        <authorList>
            <person name="Selwyn J.D."/>
            <person name="Vollmer S.V."/>
        </authorList>
    </citation>
    <scope>NUCLEOTIDE SEQUENCE</scope>
    <source>
        <strain evidence="5">K2</strain>
    </source>
</reference>
<dbReference type="Proteomes" id="UP001249851">
    <property type="component" value="Unassembled WGS sequence"/>
</dbReference>
<feature type="region of interest" description="Disordered" evidence="2">
    <location>
        <begin position="708"/>
        <end position="731"/>
    </location>
</feature>
<dbReference type="PROSITE" id="PS50158">
    <property type="entry name" value="ZF_CCHC"/>
    <property type="match status" value="1"/>
</dbReference>
<evidence type="ECO:0000256" key="2">
    <source>
        <dbReference type="SAM" id="MobiDB-lite"/>
    </source>
</evidence>
<dbReference type="AlphaFoldDB" id="A0AAD9Q1D5"/>
<keyword evidence="1" id="KW-0862">Zinc</keyword>
<evidence type="ECO:0000313" key="5">
    <source>
        <dbReference type="EMBL" id="KAK2552550.1"/>
    </source>
</evidence>
<dbReference type="Pfam" id="PF00665">
    <property type="entry name" value="rve"/>
    <property type="match status" value="1"/>
</dbReference>
<evidence type="ECO:0000259" key="4">
    <source>
        <dbReference type="PROSITE" id="PS50994"/>
    </source>
</evidence>
<evidence type="ECO:0000259" key="3">
    <source>
        <dbReference type="PROSITE" id="PS50158"/>
    </source>
</evidence>
<evidence type="ECO:0000256" key="1">
    <source>
        <dbReference type="PROSITE-ProRule" id="PRU00047"/>
    </source>
</evidence>